<comment type="caution">
    <text evidence="7">The sequence shown here is derived from an EMBL/GenBank/DDBJ whole genome shotgun (WGS) entry which is preliminary data.</text>
</comment>
<feature type="transmembrane region" description="Helical" evidence="6">
    <location>
        <begin position="169"/>
        <end position="197"/>
    </location>
</feature>
<keyword evidence="4 6" id="KW-1133">Transmembrane helix</keyword>
<feature type="transmembrane region" description="Helical" evidence="6">
    <location>
        <begin position="17"/>
        <end position="37"/>
    </location>
</feature>
<evidence type="ECO:0000256" key="2">
    <source>
        <dbReference type="ARBA" id="ARBA00009773"/>
    </source>
</evidence>
<dbReference type="InterPro" id="IPR002549">
    <property type="entry name" value="AI-2E-like"/>
</dbReference>
<keyword evidence="3 6" id="KW-0812">Transmembrane</keyword>
<keyword evidence="5 6" id="KW-0472">Membrane</keyword>
<evidence type="ECO:0000256" key="3">
    <source>
        <dbReference type="ARBA" id="ARBA00022692"/>
    </source>
</evidence>
<sequence length="379" mass="41829">MNPDAEQKQSRQTELPVTLITRMLQGLLALALLYTLYFAKTLLVPIVVALLLTLLLIPAVNFFRRYHVPRALSAILLMCSIAVPFTLLGMELAGPVQKWAQRLPELSATFTQQIDIMTSAWSAEPETEQEDPSRAFFSRLFGGDDEAPPELVDDSNAVTERITQGGVELMIYMLAATPIFLAQLVTCLTLTVFLLVFGARLFDSAIRYLPRVTDKEGAHGLIDTIELELSRYILTVSIINSLLGMTTAGVFWLLGVEDALLWGALVALLNFAPYVGMFIGLSLLSLAGLAQYGFVPFAMVPALVYFCINGIEAQFVTPTVLGNHMRLNPLVLMIWLIIWAWLWGVVGVLLAVPLLVCIKLAASELNVPGHWIRIIETRA</sequence>
<dbReference type="Pfam" id="PF01594">
    <property type="entry name" value="AI-2E_transport"/>
    <property type="match status" value="1"/>
</dbReference>
<reference evidence="7" key="1">
    <citation type="journal article" date="2015" name="Nature">
        <title>Complex archaea that bridge the gap between prokaryotes and eukaryotes.</title>
        <authorList>
            <person name="Spang A."/>
            <person name="Saw J.H."/>
            <person name="Jorgensen S.L."/>
            <person name="Zaremba-Niedzwiedzka K."/>
            <person name="Martijn J."/>
            <person name="Lind A.E."/>
            <person name="van Eijk R."/>
            <person name="Schleper C."/>
            <person name="Guy L."/>
            <person name="Ettema T.J."/>
        </authorList>
    </citation>
    <scope>NUCLEOTIDE SEQUENCE</scope>
</reference>
<evidence type="ECO:0000256" key="4">
    <source>
        <dbReference type="ARBA" id="ARBA00022989"/>
    </source>
</evidence>
<evidence type="ECO:0000256" key="5">
    <source>
        <dbReference type="ARBA" id="ARBA00023136"/>
    </source>
</evidence>
<feature type="transmembrane region" description="Helical" evidence="6">
    <location>
        <begin position="43"/>
        <end position="63"/>
    </location>
</feature>
<feature type="transmembrane region" description="Helical" evidence="6">
    <location>
        <begin position="232"/>
        <end position="254"/>
    </location>
</feature>
<evidence type="ECO:0000256" key="1">
    <source>
        <dbReference type="ARBA" id="ARBA00004141"/>
    </source>
</evidence>
<feature type="transmembrane region" description="Helical" evidence="6">
    <location>
        <begin position="331"/>
        <end position="356"/>
    </location>
</feature>
<protein>
    <recommendedName>
        <fullName evidence="8">AI-2E family transporter</fullName>
    </recommendedName>
</protein>
<accession>A0A0F9W632</accession>
<evidence type="ECO:0000256" key="6">
    <source>
        <dbReference type="SAM" id="Phobius"/>
    </source>
</evidence>
<dbReference type="PANTHER" id="PTHR21716:SF16">
    <property type="entry name" value="BLL1467 PROTEIN"/>
    <property type="match status" value="1"/>
</dbReference>
<feature type="transmembrane region" description="Helical" evidence="6">
    <location>
        <begin position="293"/>
        <end position="311"/>
    </location>
</feature>
<dbReference type="GO" id="GO:0055085">
    <property type="term" value="P:transmembrane transport"/>
    <property type="evidence" value="ECO:0007669"/>
    <property type="project" value="TreeGrafter"/>
</dbReference>
<proteinExistence type="inferred from homology"/>
<evidence type="ECO:0000313" key="7">
    <source>
        <dbReference type="EMBL" id="KKO12746.1"/>
    </source>
</evidence>
<gene>
    <name evidence="7" type="ORF">LCGC14_0007630</name>
</gene>
<dbReference type="EMBL" id="LAZR01000001">
    <property type="protein sequence ID" value="KKO12746.1"/>
    <property type="molecule type" value="Genomic_DNA"/>
</dbReference>
<dbReference type="GO" id="GO:0016020">
    <property type="term" value="C:membrane"/>
    <property type="evidence" value="ECO:0007669"/>
    <property type="project" value="UniProtKB-SubCell"/>
</dbReference>
<comment type="subcellular location">
    <subcellularLocation>
        <location evidence="1">Membrane</location>
        <topology evidence="1">Multi-pass membrane protein</topology>
    </subcellularLocation>
</comment>
<name>A0A0F9W632_9ZZZZ</name>
<feature type="transmembrane region" description="Helical" evidence="6">
    <location>
        <begin position="75"/>
        <end position="94"/>
    </location>
</feature>
<comment type="similarity">
    <text evidence="2">Belongs to the autoinducer-2 exporter (AI-2E) (TC 2.A.86) family.</text>
</comment>
<evidence type="ECO:0008006" key="8">
    <source>
        <dbReference type="Google" id="ProtNLM"/>
    </source>
</evidence>
<dbReference type="AlphaFoldDB" id="A0A0F9W632"/>
<feature type="transmembrane region" description="Helical" evidence="6">
    <location>
        <begin position="260"/>
        <end position="286"/>
    </location>
</feature>
<dbReference type="PANTHER" id="PTHR21716">
    <property type="entry name" value="TRANSMEMBRANE PROTEIN"/>
    <property type="match status" value="1"/>
</dbReference>
<organism evidence="7">
    <name type="scientific">marine sediment metagenome</name>
    <dbReference type="NCBI Taxonomy" id="412755"/>
    <lineage>
        <taxon>unclassified sequences</taxon>
        <taxon>metagenomes</taxon>
        <taxon>ecological metagenomes</taxon>
    </lineage>
</organism>